<dbReference type="NCBIfam" id="NF033379">
    <property type="entry name" value="FrucBisAld_I"/>
    <property type="match status" value="1"/>
</dbReference>
<evidence type="ECO:0000256" key="4">
    <source>
        <dbReference type="ARBA" id="ARBA00013068"/>
    </source>
</evidence>
<evidence type="ECO:0000256" key="1">
    <source>
        <dbReference type="ARBA" id="ARBA00000441"/>
    </source>
</evidence>
<sequence>MLPTTLEEIANYIVADGKGILAADESTGTIEKRFKSIDVESTEDNRRKYREMLFRASSMSESIGGVILFDETLRQIAADGTPLREIILLQKSLPGIKVDQGVQPLNGSDTEKITMGLDGLDERCKEYDSLGAKFTKWRAVINIGDSIPSDDCVNENMLSLAKYASIAQNNNMVPIVEPEVIMDGNHSIDQCYDVTKNVLLKLFDLLEKEGVGIKGTLLKPNMVVSGTENKYQAPVQEVAEKTIDCLKSSIPSDLPGVVFLSGGQSDLDATAHLDAMNKIGGFTWKLSFSYGRALQQAALKTWLGQDQNLSTAQDAFNHRALMNKNAALGVWNQSQER</sequence>
<dbReference type="FunFam" id="3.20.20.70:FF:000140">
    <property type="entry name" value="Fructose-bisphosphate aldolase"/>
    <property type="match status" value="1"/>
</dbReference>
<comment type="catalytic activity">
    <reaction evidence="1">
        <text>beta-D-fructose 1,6-bisphosphate = D-glyceraldehyde 3-phosphate + dihydroxyacetone phosphate</text>
        <dbReference type="Rhea" id="RHEA:14729"/>
        <dbReference type="ChEBI" id="CHEBI:32966"/>
        <dbReference type="ChEBI" id="CHEBI:57642"/>
        <dbReference type="ChEBI" id="CHEBI:59776"/>
        <dbReference type="EC" id="4.1.2.13"/>
    </reaction>
</comment>
<dbReference type="UniPathway" id="UPA00109">
    <property type="reaction ID" value="UER00183"/>
</dbReference>
<dbReference type="InterPro" id="IPR000741">
    <property type="entry name" value="FBA_I"/>
</dbReference>
<keyword evidence="5" id="KW-0324">Glycolysis</keyword>
<dbReference type="Pfam" id="PF00274">
    <property type="entry name" value="Glycolytic"/>
    <property type="match status" value="1"/>
</dbReference>
<dbReference type="PANTHER" id="PTHR11627">
    <property type="entry name" value="FRUCTOSE-BISPHOSPHATE ALDOLASE"/>
    <property type="match status" value="1"/>
</dbReference>
<dbReference type="SUPFAM" id="SSF51569">
    <property type="entry name" value="Aldolase"/>
    <property type="match status" value="1"/>
</dbReference>
<accession>A0A382BD50</accession>
<reference evidence="7" key="1">
    <citation type="submission" date="2018-05" db="EMBL/GenBank/DDBJ databases">
        <authorList>
            <person name="Lanie J.A."/>
            <person name="Ng W.-L."/>
            <person name="Kazmierczak K.M."/>
            <person name="Andrzejewski T.M."/>
            <person name="Davidsen T.M."/>
            <person name="Wayne K.J."/>
            <person name="Tettelin H."/>
            <person name="Glass J.I."/>
            <person name="Rusch D."/>
            <person name="Podicherti R."/>
            <person name="Tsui H.-C.T."/>
            <person name="Winkler M.E."/>
        </authorList>
    </citation>
    <scope>NUCLEOTIDE SEQUENCE</scope>
</reference>
<dbReference type="Gene3D" id="3.20.20.70">
    <property type="entry name" value="Aldolase class I"/>
    <property type="match status" value="1"/>
</dbReference>
<name>A0A382BD50_9ZZZZ</name>
<dbReference type="AlphaFoldDB" id="A0A382BD50"/>
<dbReference type="GO" id="GO:0006096">
    <property type="term" value="P:glycolytic process"/>
    <property type="evidence" value="ECO:0007669"/>
    <property type="project" value="UniProtKB-UniPathway"/>
</dbReference>
<dbReference type="EMBL" id="UINC01029298">
    <property type="protein sequence ID" value="SVB11780.1"/>
    <property type="molecule type" value="Genomic_DNA"/>
</dbReference>
<organism evidence="7">
    <name type="scientific">marine metagenome</name>
    <dbReference type="NCBI Taxonomy" id="408172"/>
    <lineage>
        <taxon>unclassified sequences</taxon>
        <taxon>metagenomes</taxon>
        <taxon>ecological metagenomes</taxon>
    </lineage>
</organism>
<protein>
    <recommendedName>
        <fullName evidence="4">fructose-bisphosphate aldolase</fullName>
        <ecNumber evidence="4">4.1.2.13</ecNumber>
    </recommendedName>
</protein>
<comment type="pathway">
    <text evidence="2">Carbohydrate degradation; glycolysis; D-glyceraldehyde 3-phosphate and glycerone phosphate from D-glucose: step 4/4.</text>
</comment>
<dbReference type="GO" id="GO:0004332">
    <property type="term" value="F:fructose-bisphosphate aldolase activity"/>
    <property type="evidence" value="ECO:0007669"/>
    <property type="project" value="UniProtKB-EC"/>
</dbReference>
<comment type="similarity">
    <text evidence="3">Belongs to the class I fructose-bisphosphate aldolase family.</text>
</comment>
<keyword evidence="6" id="KW-0456">Lyase</keyword>
<proteinExistence type="inferred from homology"/>
<dbReference type="EC" id="4.1.2.13" evidence="4"/>
<dbReference type="InterPro" id="IPR013785">
    <property type="entry name" value="Aldolase_TIM"/>
</dbReference>
<evidence type="ECO:0000256" key="3">
    <source>
        <dbReference type="ARBA" id="ARBA00010387"/>
    </source>
</evidence>
<evidence type="ECO:0000313" key="7">
    <source>
        <dbReference type="EMBL" id="SVB11780.1"/>
    </source>
</evidence>
<evidence type="ECO:0000256" key="6">
    <source>
        <dbReference type="ARBA" id="ARBA00023239"/>
    </source>
</evidence>
<evidence type="ECO:0000256" key="2">
    <source>
        <dbReference type="ARBA" id="ARBA00004714"/>
    </source>
</evidence>
<evidence type="ECO:0000256" key="5">
    <source>
        <dbReference type="ARBA" id="ARBA00023152"/>
    </source>
</evidence>
<gene>
    <name evidence="7" type="ORF">METZ01_LOCUS164634</name>
</gene>